<feature type="transmembrane region" description="Helical" evidence="2">
    <location>
        <begin position="204"/>
        <end position="223"/>
    </location>
</feature>
<accession>A0A6A6IMK1</accession>
<evidence type="ECO:0000256" key="2">
    <source>
        <dbReference type="SAM" id="Phobius"/>
    </source>
</evidence>
<keyword evidence="4" id="KW-1185">Reference proteome</keyword>
<evidence type="ECO:0000313" key="4">
    <source>
        <dbReference type="Proteomes" id="UP000800094"/>
    </source>
</evidence>
<dbReference type="GeneID" id="54586430"/>
<feature type="transmembrane region" description="Helical" evidence="2">
    <location>
        <begin position="164"/>
        <end position="184"/>
    </location>
</feature>
<sequence length="403" mass="44289">MEYGSAYLRASGTIEEDTISMLSAPELTSQYHVYHPDHSRNSSNSSEDSTANRASWSLSPTHLQQSLPPLPPASGPSPSPHMRPSIFGNRAALESPYQEPVAWANSTHFRSTSAEEPKPEARAAVFVVSENVLPPPKETRQYFRHPRHIPEPWKAGFWLRFPRLGFGALFLVVVLTGVSAGVLLASNGTSMHDWKVGSDNAQPAVYISAIGMFIDLLLLFALAEGVVIRFWRQLLHGTTLSSMHDVYDSACLCSAMKRLTHLRFNTVAVATTLTALSLARGPLFQRSLTLSPTTSLYTVHYIPLIFGILLSLAPVAAILPLYNGFWELGRRVSLNPLEIARAFGAPLLEGLDGNADPDVVTIERGGMAVRYGVVERFGVEKQLRVEERSKATVRVPWEGEVFG</sequence>
<evidence type="ECO:0000256" key="1">
    <source>
        <dbReference type="SAM" id="MobiDB-lite"/>
    </source>
</evidence>
<evidence type="ECO:0000313" key="3">
    <source>
        <dbReference type="EMBL" id="KAF2251052.1"/>
    </source>
</evidence>
<reference evidence="3" key="1">
    <citation type="journal article" date="2020" name="Stud. Mycol.">
        <title>101 Dothideomycetes genomes: a test case for predicting lifestyles and emergence of pathogens.</title>
        <authorList>
            <person name="Haridas S."/>
            <person name="Albert R."/>
            <person name="Binder M."/>
            <person name="Bloem J."/>
            <person name="Labutti K."/>
            <person name="Salamov A."/>
            <person name="Andreopoulos B."/>
            <person name="Baker S."/>
            <person name="Barry K."/>
            <person name="Bills G."/>
            <person name="Bluhm B."/>
            <person name="Cannon C."/>
            <person name="Castanera R."/>
            <person name="Culley D."/>
            <person name="Daum C."/>
            <person name="Ezra D."/>
            <person name="Gonzalez J."/>
            <person name="Henrissat B."/>
            <person name="Kuo A."/>
            <person name="Liang C."/>
            <person name="Lipzen A."/>
            <person name="Lutzoni F."/>
            <person name="Magnuson J."/>
            <person name="Mondo S."/>
            <person name="Nolan M."/>
            <person name="Ohm R."/>
            <person name="Pangilinan J."/>
            <person name="Park H.-J."/>
            <person name="Ramirez L."/>
            <person name="Alfaro M."/>
            <person name="Sun H."/>
            <person name="Tritt A."/>
            <person name="Yoshinaga Y."/>
            <person name="Zwiers L.-H."/>
            <person name="Turgeon B."/>
            <person name="Goodwin S."/>
            <person name="Spatafora J."/>
            <person name="Crous P."/>
            <person name="Grigoriev I."/>
        </authorList>
    </citation>
    <scope>NUCLEOTIDE SEQUENCE</scope>
    <source>
        <strain evidence="3">CBS 122368</strain>
    </source>
</reference>
<dbReference type="PANTHER" id="PTHR37576:SF2">
    <property type="entry name" value="DEFECT AT LOW TEMPERATURE PROTEIN 1"/>
    <property type="match status" value="1"/>
</dbReference>
<feature type="region of interest" description="Disordered" evidence="1">
    <location>
        <begin position="34"/>
        <end position="86"/>
    </location>
</feature>
<keyword evidence="2" id="KW-0812">Transmembrane</keyword>
<proteinExistence type="predicted"/>
<feature type="compositionally biased region" description="Pro residues" evidence="1">
    <location>
        <begin position="68"/>
        <end position="81"/>
    </location>
</feature>
<gene>
    <name evidence="3" type="ORF">BU26DRAFT_563010</name>
</gene>
<name>A0A6A6IMK1_9PLEO</name>
<feature type="transmembrane region" description="Helical" evidence="2">
    <location>
        <begin position="301"/>
        <end position="322"/>
    </location>
</feature>
<keyword evidence="2" id="KW-1133">Transmembrane helix</keyword>
<keyword evidence="2" id="KW-0472">Membrane</keyword>
<dbReference type="EMBL" id="ML987193">
    <property type="protein sequence ID" value="KAF2251052.1"/>
    <property type="molecule type" value="Genomic_DNA"/>
</dbReference>
<dbReference type="InterPro" id="IPR021514">
    <property type="entry name" value="DUF3176"/>
</dbReference>
<feature type="compositionally biased region" description="Low complexity" evidence="1">
    <location>
        <begin position="41"/>
        <end position="67"/>
    </location>
</feature>
<dbReference type="OrthoDB" id="5357734at2759"/>
<dbReference type="PANTHER" id="PTHR37576">
    <property type="entry name" value="DEFECT AT LOW TEMPERATURE PROTEIN 1"/>
    <property type="match status" value="1"/>
</dbReference>
<dbReference type="RefSeq" id="XP_033686056.1">
    <property type="nucleotide sequence ID" value="XM_033833100.1"/>
</dbReference>
<organism evidence="3 4">
    <name type="scientific">Trematosphaeria pertusa</name>
    <dbReference type="NCBI Taxonomy" id="390896"/>
    <lineage>
        <taxon>Eukaryota</taxon>
        <taxon>Fungi</taxon>
        <taxon>Dikarya</taxon>
        <taxon>Ascomycota</taxon>
        <taxon>Pezizomycotina</taxon>
        <taxon>Dothideomycetes</taxon>
        <taxon>Pleosporomycetidae</taxon>
        <taxon>Pleosporales</taxon>
        <taxon>Massarineae</taxon>
        <taxon>Trematosphaeriaceae</taxon>
        <taxon>Trematosphaeria</taxon>
    </lineage>
</organism>
<dbReference type="AlphaFoldDB" id="A0A6A6IMK1"/>
<dbReference type="Pfam" id="PF11374">
    <property type="entry name" value="DUF3176"/>
    <property type="match status" value="1"/>
</dbReference>
<feature type="transmembrane region" description="Helical" evidence="2">
    <location>
        <begin position="262"/>
        <end position="281"/>
    </location>
</feature>
<dbReference type="Proteomes" id="UP000800094">
    <property type="component" value="Unassembled WGS sequence"/>
</dbReference>
<protein>
    <submittedName>
        <fullName evidence="3">Uncharacterized protein</fullName>
    </submittedName>
</protein>